<gene>
    <name evidence="3" type="primary">rodZ</name>
    <name evidence="3" type="ORF">DTO96_101117</name>
</gene>
<keyword evidence="1" id="KW-0472">Membrane</keyword>
<dbReference type="InterPro" id="IPR050400">
    <property type="entry name" value="Bact_Cytoskel_RodZ"/>
</dbReference>
<sequence length="280" mass="29529">MSQQDNLHLNAPSQVHPAVTALTLGQWLVQARQAKGMSAQDVSSRSNRALRQIEALEADNLNTAGSANLLRAIVRHYAKVVGADPEEAVRHLPAEYQTAVATAPVRASRVSEVVSSQGAPLKSPWIAKTWLVLLALIVMGLLAYWVLFSRLTQKADGAQKITEPNQVQVVAPPAPAVDPAAVAAAQAVTDAAVAANAVTDGLNLKFKVASWVEIKDAKGTVLLSGTQEAGTEQTVSGELPLKVKVGNASQVDATWKGQPYDLKAAIVSKSKDVAKIDALN</sequence>
<name>A0A345DAJ9_9BURK</name>
<dbReference type="Pfam" id="PF13413">
    <property type="entry name" value="HTH_25"/>
    <property type="match status" value="1"/>
</dbReference>
<feature type="transmembrane region" description="Helical" evidence="1">
    <location>
        <begin position="125"/>
        <end position="147"/>
    </location>
</feature>
<protein>
    <submittedName>
        <fullName evidence="3">Cytoskeleton protein RodZ</fullName>
    </submittedName>
</protein>
<keyword evidence="1" id="KW-0812">Transmembrane</keyword>
<dbReference type="Gene3D" id="1.10.260.40">
    <property type="entry name" value="lambda repressor-like DNA-binding domains"/>
    <property type="match status" value="1"/>
</dbReference>
<evidence type="ECO:0000259" key="2">
    <source>
        <dbReference type="Pfam" id="PF13464"/>
    </source>
</evidence>
<keyword evidence="1" id="KW-1133">Transmembrane helix</keyword>
<dbReference type="InterPro" id="IPR010982">
    <property type="entry name" value="Lambda_DNA-bd_dom_sf"/>
</dbReference>
<dbReference type="AlphaFoldDB" id="A0A345DAJ9"/>
<dbReference type="RefSeq" id="WP_114562587.1">
    <property type="nucleotide sequence ID" value="NZ_CP031124.1"/>
</dbReference>
<dbReference type="Proteomes" id="UP000252182">
    <property type="component" value="Chromosome"/>
</dbReference>
<proteinExistence type="predicted"/>
<feature type="domain" description="Cytoskeleton protein RodZ-like C-terminal" evidence="2">
    <location>
        <begin position="204"/>
        <end position="266"/>
    </location>
</feature>
<accession>A0A345DAJ9</accession>
<dbReference type="OrthoDB" id="8561330at2"/>
<evidence type="ECO:0000256" key="1">
    <source>
        <dbReference type="SAM" id="Phobius"/>
    </source>
</evidence>
<dbReference type="EMBL" id="CP031124">
    <property type="protein sequence ID" value="AXF85387.1"/>
    <property type="molecule type" value="Genomic_DNA"/>
</dbReference>
<organism evidence="3 4">
    <name type="scientific">Ephemeroptericola cinctiostellae</name>
    <dbReference type="NCBI Taxonomy" id="2268024"/>
    <lineage>
        <taxon>Bacteria</taxon>
        <taxon>Pseudomonadati</taxon>
        <taxon>Pseudomonadota</taxon>
        <taxon>Betaproteobacteria</taxon>
        <taxon>Burkholderiales</taxon>
        <taxon>Burkholderiaceae</taxon>
        <taxon>Ephemeroptericola</taxon>
    </lineage>
</organism>
<dbReference type="Pfam" id="PF13464">
    <property type="entry name" value="RodZ_C"/>
    <property type="match status" value="1"/>
</dbReference>
<dbReference type="KEGG" id="hyf:DTO96_101117"/>
<dbReference type="InterPro" id="IPR025194">
    <property type="entry name" value="RodZ-like_C"/>
</dbReference>
<dbReference type="PANTHER" id="PTHR34475:SF1">
    <property type="entry name" value="CYTOSKELETON PROTEIN RODZ"/>
    <property type="match status" value="1"/>
</dbReference>
<evidence type="ECO:0000313" key="4">
    <source>
        <dbReference type="Proteomes" id="UP000252182"/>
    </source>
</evidence>
<dbReference type="PANTHER" id="PTHR34475">
    <property type="match status" value="1"/>
</dbReference>
<reference evidence="4" key="1">
    <citation type="submission" date="2018-07" db="EMBL/GenBank/DDBJ databases">
        <authorList>
            <person name="Kim H."/>
        </authorList>
    </citation>
    <scope>NUCLEOTIDE SEQUENCE [LARGE SCALE GENOMIC DNA]</scope>
    <source>
        <strain evidence="4">F02</strain>
    </source>
</reference>
<dbReference type="GO" id="GO:0003677">
    <property type="term" value="F:DNA binding"/>
    <property type="evidence" value="ECO:0007669"/>
    <property type="project" value="InterPro"/>
</dbReference>
<evidence type="ECO:0000313" key="3">
    <source>
        <dbReference type="EMBL" id="AXF85387.1"/>
    </source>
</evidence>
<keyword evidence="4" id="KW-1185">Reference proteome</keyword>